<proteinExistence type="predicted"/>
<dbReference type="AlphaFoldDB" id="A0A6B8RMX0"/>
<dbReference type="KEGG" id="ppsc:EHS13_20585"/>
<gene>
    <name evidence="1" type="primary">spoIIIAB</name>
    <name evidence="1" type="ORF">EHS13_20585</name>
</gene>
<dbReference type="NCBIfam" id="TIGR02833">
    <property type="entry name" value="spore_III_AB"/>
    <property type="match status" value="1"/>
</dbReference>
<dbReference type="EMBL" id="CP034235">
    <property type="protein sequence ID" value="QGQ97114.1"/>
    <property type="molecule type" value="Genomic_DNA"/>
</dbReference>
<accession>A0A6B8RMX0</accession>
<keyword evidence="2" id="KW-1185">Reference proteome</keyword>
<sequence>MVRLIGACLILFAGTMLGFYQALQLSRRPRQIRQLVQALQRLETEISYGFTPLPSALLTISRQIPQPLSQLFHQVGEQLAGSGELTTEESWRSAIDNCWQHTAMKSTEKEAFLQLGLTLGITDREDQIKHLRLTASQLQTEELTAGEEQKRYEKMWKSLGLLSATLVVILMY</sequence>
<dbReference type="PIRSF" id="PIRSF021435">
    <property type="entry name" value="SpoIIIAB"/>
    <property type="match status" value="1"/>
</dbReference>
<organism evidence="1 2">
    <name type="scientific">Paenibacillus psychroresistens</name>
    <dbReference type="NCBI Taxonomy" id="1778678"/>
    <lineage>
        <taxon>Bacteria</taxon>
        <taxon>Bacillati</taxon>
        <taxon>Bacillota</taxon>
        <taxon>Bacilli</taxon>
        <taxon>Bacillales</taxon>
        <taxon>Paenibacillaceae</taxon>
        <taxon>Paenibacillus</taxon>
    </lineage>
</organism>
<evidence type="ECO:0000313" key="2">
    <source>
        <dbReference type="Proteomes" id="UP000426246"/>
    </source>
</evidence>
<name>A0A6B8RMX0_9BACL</name>
<evidence type="ECO:0000313" key="1">
    <source>
        <dbReference type="EMBL" id="QGQ97114.1"/>
    </source>
</evidence>
<reference evidence="2" key="1">
    <citation type="submission" date="2018-11" db="EMBL/GenBank/DDBJ databases">
        <title>Complete genome sequence of Paenibacillus sp. ML311-T8.</title>
        <authorList>
            <person name="Nam Y.-D."/>
            <person name="Kang J."/>
            <person name="Chung W.-H."/>
            <person name="Park Y.S."/>
        </authorList>
    </citation>
    <scope>NUCLEOTIDE SEQUENCE [LARGE SCALE GENOMIC DNA]</scope>
    <source>
        <strain evidence="2">ML311-T8</strain>
    </source>
</reference>
<dbReference type="Proteomes" id="UP000426246">
    <property type="component" value="Chromosome"/>
</dbReference>
<protein>
    <submittedName>
        <fullName evidence="1">Stage III sporulation protein AB</fullName>
    </submittedName>
</protein>
<dbReference type="OrthoDB" id="1957909at2"/>
<dbReference type="RefSeq" id="WP_155702215.1">
    <property type="nucleotide sequence ID" value="NZ_CP034235.1"/>
</dbReference>
<dbReference type="InterPro" id="IPR014198">
    <property type="entry name" value="Spore_III_AB"/>
</dbReference>
<dbReference type="Pfam" id="PF09548">
    <property type="entry name" value="Spore_III_AB"/>
    <property type="match status" value="1"/>
</dbReference>